<dbReference type="AlphaFoldDB" id="A0A090EAJ0"/>
<dbReference type="Proteomes" id="UP000045285">
    <property type="component" value="Unassembled WGS sequence"/>
</dbReference>
<name>A0A090EAJ0_MESPL</name>
<proteinExistence type="predicted"/>
<sequence length="252" mass="28157">MAPSAARLVKVGTVLPPLQILRKPAHTWRIVIGMLNLVTVTTRLQGFQWQVPVGCFQQSARALMMFLVTPIVKYSPRQGNALYLRRSASQGSGDDVSRHDFTRMSLIERCALTFESFLRRDFGSRFYQEEFLTGIASRRLEIVSRVGKSGGQTFLLATILAFFDLISGSTFSYGGLTLQITKDLTPILALLTAGSLLSQTFAMIDEQIIFRILLKLGSNINIQNFPLLLIDKMAHNLWGDAVVPRVYGQKSR</sequence>
<protein>
    <submittedName>
        <fullName evidence="1">Uncharacterized protein</fullName>
    </submittedName>
</protein>
<keyword evidence="2" id="KW-1185">Reference proteome</keyword>
<dbReference type="EMBL" id="CCMZ01000035">
    <property type="protein sequence ID" value="CDX24491.1"/>
    <property type="molecule type" value="Genomic_DNA"/>
</dbReference>
<reference evidence="2" key="1">
    <citation type="submission" date="2014-08" db="EMBL/GenBank/DDBJ databases">
        <authorList>
            <person name="Moulin L."/>
        </authorList>
    </citation>
    <scope>NUCLEOTIDE SEQUENCE [LARGE SCALE GENOMIC DNA]</scope>
</reference>
<gene>
    <name evidence="1" type="ORF">MPL3356_400097</name>
</gene>
<organism evidence="1 2">
    <name type="scientific">Mesorhizobium plurifarium</name>
    <dbReference type="NCBI Taxonomy" id="69974"/>
    <lineage>
        <taxon>Bacteria</taxon>
        <taxon>Pseudomonadati</taxon>
        <taxon>Pseudomonadota</taxon>
        <taxon>Alphaproteobacteria</taxon>
        <taxon>Hyphomicrobiales</taxon>
        <taxon>Phyllobacteriaceae</taxon>
        <taxon>Mesorhizobium</taxon>
    </lineage>
</organism>
<evidence type="ECO:0000313" key="1">
    <source>
        <dbReference type="EMBL" id="CDX24491.1"/>
    </source>
</evidence>
<accession>A0A090EAJ0</accession>
<evidence type="ECO:0000313" key="2">
    <source>
        <dbReference type="Proteomes" id="UP000045285"/>
    </source>
</evidence>